<feature type="compositionally biased region" description="Basic and acidic residues" evidence="1">
    <location>
        <begin position="205"/>
        <end position="219"/>
    </location>
</feature>
<protein>
    <submittedName>
        <fullName evidence="2">Uncharacterized protein</fullName>
    </submittedName>
</protein>
<reference evidence="2 3" key="1">
    <citation type="submission" date="2024-05" db="EMBL/GenBank/DDBJ databases">
        <title>A draft genome resource for the thread blight pathogen Marasmius tenuissimus strain MS-2.</title>
        <authorList>
            <person name="Yulfo-Soto G.E."/>
            <person name="Baruah I.K."/>
            <person name="Amoako-Attah I."/>
            <person name="Bukari Y."/>
            <person name="Meinhardt L.W."/>
            <person name="Bailey B.A."/>
            <person name="Cohen S.P."/>
        </authorList>
    </citation>
    <scope>NUCLEOTIDE SEQUENCE [LARGE SCALE GENOMIC DNA]</scope>
    <source>
        <strain evidence="2 3">MS-2</strain>
    </source>
</reference>
<feature type="region of interest" description="Disordered" evidence="1">
    <location>
        <begin position="169"/>
        <end position="230"/>
    </location>
</feature>
<sequence>MPKDNKKKPAPKKPLWLYGRRPVGGIQSVWLGFCRKPRCILSFEYGQVNEMGYPVHKDGSLYEPFEVVHAIQEGSIAVYCFCCLPGKAWTVTAAGSNYSGMSFIGCKSNNCPFKLALDNIYNWGPEKLKMFCYQNSLSAPPVEPRPENASTFGSRLAYYAGLSTPNWMASTPSQPQVNSPMSTRTTASPPKGKRRKVEGESDCDNEGKGKVKQEDKSVEDNADEDKDGYVTFTTEDQSMIYYGPSSGLIDWIDNVKASRDSPEGRSSHDNEWDGGTFNGPFVYTPL</sequence>
<dbReference type="Proteomes" id="UP001437256">
    <property type="component" value="Unassembled WGS sequence"/>
</dbReference>
<proteinExistence type="predicted"/>
<gene>
    <name evidence="2" type="ORF">AAF712_015019</name>
</gene>
<organism evidence="2 3">
    <name type="scientific">Marasmius tenuissimus</name>
    <dbReference type="NCBI Taxonomy" id="585030"/>
    <lineage>
        <taxon>Eukaryota</taxon>
        <taxon>Fungi</taxon>
        <taxon>Dikarya</taxon>
        <taxon>Basidiomycota</taxon>
        <taxon>Agaricomycotina</taxon>
        <taxon>Agaricomycetes</taxon>
        <taxon>Agaricomycetidae</taxon>
        <taxon>Agaricales</taxon>
        <taxon>Marasmiineae</taxon>
        <taxon>Marasmiaceae</taxon>
        <taxon>Marasmius</taxon>
    </lineage>
</organism>
<feature type="compositionally biased region" description="Polar residues" evidence="1">
    <location>
        <begin position="169"/>
        <end position="188"/>
    </location>
</feature>
<name>A0ABR2ZAG7_9AGAR</name>
<dbReference type="EMBL" id="JBBXMP010000333">
    <property type="protein sequence ID" value="KAL0058313.1"/>
    <property type="molecule type" value="Genomic_DNA"/>
</dbReference>
<feature type="region of interest" description="Disordered" evidence="1">
    <location>
        <begin position="257"/>
        <end position="286"/>
    </location>
</feature>
<feature type="compositionally biased region" description="Basic and acidic residues" evidence="1">
    <location>
        <begin position="257"/>
        <end position="271"/>
    </location>
</feature>
<keyword evidence="3" id="KW-1185">Reference proteome</keyword>
<evidence type="ECO:0000313" key="2">
    <source>
        <dbReference type="EMBL" id="KAL0058313.1"/>
    </source>
</evidence>
<comment type="caution">
    <text evidence="2">The sequence shown here is derived from an EMBL/GenBank/DDBJ whole genome shotgun (WGS) entry which is preliminary data.</text>
</comment>
<evidence type="ECO:0000313" key="3">
    <source>
        <dbReference type="Proteomes" id="UP001437256"/>
    </source>
</evidence>
<accession>A0ABR2ZAG7</accession>
<evidence type="ECO:0000256" key="1">
    <source>
        <dbReference type="SAM" id="MobiDB-lite"/>
    </source>
</evidence>